<gene>
    <name evidence="2" type="ORF">EVAR_61833_1</name>
</gene>
<sequence length="199" mass="21398">MLDYYCELQTVTHQRLIANEYLCDPTTNVALNLLRCSSPIRVAPGACALTSGSGRDIYSIDAGARFAPERKIAAANFTDAGQGPQTMRAYLLKDEARGPSDRSTGTGGGGAHGGGRSGRITKQTTGAPAESIYIDYFLKRPARFSKRKQWQQSKRRHPNGRGRARSGGACACRSKDSTQAAPVRNLAALVEPYPIPSLP</sequence>
<evidence type="ECO:0000313" key="2">
    <source>
        <dbReference type="EMBL" id="GBP79408.1"/>
    </source>
</evidence>
<feature type="compositionally biased region" description="Gly residues" evidence="1">
    <location>
        <begin position="105"/>
        <end position="117"/>
    </location>
</feature>
<accession>A0A4C1YTE2</accession>
<evidence type="ECO:0000313" key="3">
    <source>
        <dbReference type="Proteomes" id="UP000299102"/>
    </source>
</evidence>
<feature type="compositionally biased region" description="Basic residues" evidence="1">
    <location>
        <begin position="145"/>
        <end position="164"/>
    </location>
</feature>
<protein>
    <submittedName>
        <fullName evidence="2">Uncharacterized protein</fullName>
    </submittedName>
</protein>
<organism evidence="2 3">
    <name type="scientific">Eumeta variegata</name>
    <name type="common">Bagworm moth</name>
    <name type="synonym">Eumeta japonica</name>
    <dbReference type="NCBI Taxonomy" id="151549"/>
    <lineage>
        <taxon>Eukaryota</taxon>
        <taxon>Metazoa</taxon>
        <taxon>Ecdysozoa</taxon>
        <taxon>Arthropoda</taxon>
        <taxon>Hexapoda</taxon>
        <taxon>Insecta</taxon>
        <taxon>Pterygota</taxon>
        <taxon>Neoptera</taxon>
        <taxon>Endopterygota</taxon>
        <taxon>Lepidoptera</taxon>
        <taxon>Glossata</taxon>
        <taxon>Ditrysia</taxon>
        <taxon>Tineoidea</taxon>
        <taxon>Psychidae</taxon>
        <taxon>Oiketicinae</taxon>
        <taxon>Eumeta</taxon>
    </lineage>
</organism>
<keyword evidence="3" id="KW-1185">Reference proteome</keyword>
<dbReference type="Proteomes" id="UP000299102">
    <property type="component" value="Unassembled WGS sequence"/>
</dbReference>
<dbReference type="EMBL" id="BGZK01001413">
    <property type="protein sequence ID" value="GBP79408.1"/>
    <property type="molecule type" value="Genomic_DNA"/>
</dbReference>
<dbReference type="AlphaFoldDB" id="A0A4C1YTE2"/>
<reference evidence="2 3" key="1">
    <citation type="journal article" date="2019" name="Commun. Biol.">
        <title>The bagworm genome reveals a unique fibroin gene that provides high tensile strength.</title>
        <authorList>
            <person name="Kono N."/>
            <person name="Nakamura H."/>
            <person name="Ohtoshi R."/>
            <person name="Tomita M."/>
            <person name="Numata K."/>
            <person name="Arakawa K."/>
        </authorList>
    </citation>
    <scope>NUCLEOTIDE SEQUENCE [LARGE SCALE GENOMIC DNA]</scope>
</reference>
<evidence type="ECO:0000256" key="1">
    <source>
        <dbReference type="SAM" id="MobiDB-lite"/>
    </source>
</evidence>
<name>A0A4C1YTE2_EUMVA</name>
<proteinExistence type="predicted"/>
<feature type="region of interest" description="Disordered" evidence="1">
    <location>
        <begin position="96"/>
        <end position="124"/>
    </location>
</feature>
<comment type="caution">
    <text evidence="2">The sequence shown here is derived from an EMBL/GenBank/DDBJ whole genome shotgun (WGS) entry which is preliminary data.</text>
</comment>
<feature type="region of interest" description="Disordered" evidence="1">
    <location>
        <begin position="145"/>
        <end position="183"/>
    </location>
</feature>